<feature type="binding site" evidence="5">
    <location>
        <position position="186"/>
    </location>
    <ligand>
        <name>substrate</name>
    </ligand>
</feature>
<dbReference type="Gene3D" id="3.40.710.10">
    <property type="entry name" value="DD-peptidase/beta-lactamase superfamily"/>
    <property type="match status" value="1"/>
</dbReference>
<reference evidence="6" key="1">
    <citation type="submission" date="2021-03" db="EMBL/GenBank/DDBJ databases">
        <title>Plesiomonas shigelloides zfcc0051, isolated from zebrafish feces.</title>
        <authorList>
            <person name="Vanderhoek Z."/>
            <person name="Gaulke C."/>
        </authorList>
    </citation>
    <scope>NUCLEOTIDE SEQUENCE</scope>
    <source>
        <strain evidence="6">Zfcc0051</strain>
    </source>
</reference>
<evidence type="ECO:0000256" key="3">
    <source>
        <dbReference type="ARBA" id="ARBA00022801"/>
    </source>
</evidence>
<feature type="binding site" evidence="5">
    <location>
        <position position="84"/>
    </location>
    <ligand>
        <name>substrate</name>
    </ligand>
</feature>
<feature type="binding site" evidence="5">
    <location>
        <position position="135"/>
    </location>
    <ligand>
        <name>substrate</name>
    </ligand>
</feature>
<dbReference type="PANTHER" id="PTHR12544:SF48">
    <property type="entry name" value="GLUTAMINASE 1"/>
    <property type="match status" value="1"/>
</dbReference>
<comment type="caution">
    <text evidence="6">The sequence shown here is derived from an EMBL/GenBank/DDBJ whole genome shotgun (WGS) entry which is preliminary data.</text>
</comment>
<accession>A0A8I1W6E2</accession>
<dbReference type="Proteomes" id="UP000664658">
    <property type="component" value="Unassembled WGS sequence"/>
</dbReference>
<dbReference type="GO" id="GO:0006537">
    <property type="term" value="P:glutamate biosynthetic process"/>
    <property type="evidence" value="ECO:0007669"/>
    <property type="project" value="TreeGrafter"/>
</dbReference>
<dbReference type="PANTHER" id="PTHR12544">
    <property type="entry name" value="GLUTAMINASE"/>
    <property type="match status" value="1"/>
</dbReference>
<evidence type="ECO:0000313" key="7">
    <source>
        <dbReference type="Proteomes" id="UP000664658"/>
    </source>
</evidence>
<protein>
    <recommendedName>
        <fullName evidence="2 5">Glutaminase</fullName>
        <ecNumber evidence="2 5">3.5.1.2</ecNumber>
    </recommendedName>
</protein>
<dbReference type="EMBL" id="JAFNAA010000001">
    <property type="protein sequence ID" value="MBO1106684.1"/>
    <property type="molecule type" value="Genomic_DNA"/>
</dbReference>
<dbReference type="HAMAP" id="MF_00313">
    <property type="entry name" value="Glutaminase"/>
    <property type="match status" value="1"/>
</dbReference>
<gene>
    <name evidence="5 6" type="primary">glsA</name>
    <name evidence="6" type="ORF">J2R62_00355</name>
</gene>
<evidence type="ECO:0000313" key="6">
    <source>
        <dbReference type="EMBL" id="MBO1106684.1"/>
    </source>
</evidence>
<name>A0A8I1W6E2_PLESH</name>
<dbReference type="AlphaFoldDB" id="A0A8I1W6E2"/>
<feature type="binding site" evidence="5">
    <location>
        <position position="210"/>
    </location>
    <ligand>
        <name>substrate</name>
    </ligand>
</feature>
<organism evidence="6 7">
    <name type="scientific">Plesiomonas shigelloides</name>
    <name type="common">Aeromonas shigelloides</name>
    <dbReference type="NCBI Taxonomy" id="703"/>
    <lineage>
        <taxon>Bacteria</taxon>
        <taxon>Pseudomonadati</taxon>
        <taxon>Pseudomonadota</taxon>
        <taxon>Gammaproteobacteria</taxon>
        <taxon>Enterobacterales</taxon>
        <taxon>Enterobacteriaceae</taxon>
        <taxon>Plesiomonas</taxon>
    </lineage>
</organism>
<feature type="binding site" evidence="5">
    <location>
        <position position="262"/>
    </location>
    <ligand>
        <name>substrate</name>
    </ligand>
</feature>
<dbReference type="EC" id="3.5.1.2" evidence="2 5"/>
<dbReference type="GO" id="GO:0006543">
    <property type="term" value="P:L-glutamine catabolic process"/>
    <property type="evidence" value="ECO:0007669"/>
    <property type="project" value="TreeGrafter"/>
</dbReference>
<dbReference type="SUPFAM" id="SSF56601">
    <property type="entry name" value="beta-lactamase/transpeptidase-like"/>
    <property type="match status" value="1"/>
</dbReference>
<dbReference type="GO" id="GO:0004359">
    <property type="term" value="F:glutaminase activity"/>
    <property type="evidence" value="ECO:0007669"/>
    <property type="project" value="UniProtKB-UniRule"/>
</dbReference>
<evidence type="ECO:0000256" key="5">
    <source>
        <dbReference type="HAMAP-Rule" id="MF_00313"/>
    </source>
</evidence>
<comment type="subunit">
    <text evidence="5">Homotetramer.</text>
</comment>
<evidence type="ECO:0000256" key="4">
    <source>
        <dbReference type="ARBA" id="ARBA00049534"/>
    </source>
</evidence>
<proteinExistence type="inferred from homology"/>
<evidence type="ECO:0000256" key="1">
    <source>
        <dbReference type="ARBA" id="ARBA00011076"/>
    </source>
</evidence>
<dbReference type="NCBIfam" id="NF009020">
    <property type="entry name" value="PRK12356.1"/>
    <property type="match status" value="1"/>
</dbReference>
<dbReference type="KEGG" id="pshi:SAMEA2665130_0799"/>
<comment type="catalytic activity">
    <reaction evidence="4 5">
        <text>L-glutamine + H2O = L-glutamate + NH4(+)</text>
        <dbReference type="Rhea" id="RHEA:15889"/>
        <dbReference type="ChEBI" id="CHEBI:15377"/>
        <dbReference type="ChEBI" id="CHEBI:28938"/>
        <dbReference type="ChEBI" id="CHEBI:29985"/>
        <dbReference type="ChEBI" id="CHEBI:58359"/>
        <dbReference type="EC" id="3.5.1.2"/>
    </reaction>
</comment>
<dbReference type="InterPro" id="IPR012338">
    <property type="entry name" value="Beta-lactam/transpept-like"/>
</dbReference>
<keyword evidence="3 5" id="KW-0378">Hydrolase</keyword>
<dbReference type="NCBIfam" id="TIGR03814">
    <property type="entry name" value="Gln_ase"/>
    <property type="match status" value="1"/>
</dbReference>
<comment type="caution">
    <text evidence="5">Lacks conserved residue(s) required for the propagation of feature annotation.</text>
</comment>
<sequence length="339" mass="35871">MPTSKASTGFNSYVSTGHLPDQHTVTTLVQEAHARFGADTNGKVSTVYPALERVDPDLFAICMVGTDGSLHAAGDIDHEFTIMSVSKPFVFALVCQAIGPKVARELLGVNSTGMAFNSVAAIEKTTDGRTNPMVNPGAIATTSFVPGTTSDEQWKFIYDGLCRFAGRKLTLNEEVYQCASDTNFRNRGIANVLQGYGRLGSDPMVATDLYTRQCALNVSARDLAVMGATLADGGVNPLTKERVVDNDVCHYTLAVMVTAGLYETSGDWLYDIGLPGKSGIGGGIVTVSPGKGGLGTFAPLLDSAGNSVKGQLAARFLSRTLGMDMFVSEPYIDKTIDKG</sequence>
<dbReference type="RefSeq" id="WP_064977368.1">
    <property type="nucleotide sequence ID" value="NZ_CP195150.1"/>
</dbReference>
<dbReference type="Pfam" id="PF04960">
    <property type="entry name" value="Glutaminase"/>
    <property type="match status" value="1"/>
</dbReference>
<keyword evidence="5" id="KW-0007">Acetylation</keyword>
<evidence type="ECO:0000256" key="2">
    <source>
        <dbReference type="ARBA" id="ARBA00012918"/>
    </source>
</evidence>
<dbReference type="InterPro" id="IPR015868">
    <property type="entry name" value="Glutaminase"/>
</dbReference>
<comment type="similarity">
    <text evidence="1 5">Belongs to the glutaminase family.</text>
</comment>